<organism evidence="1 2">
    <name type="scientific">Roseococcus pinisoli</name>
    <dbReference type="NCBI Taxonomy" id="2835040"/>
    <lineage>
        <taxon>Bacteria</taxon>
        <taxon>Pseudomonadati</taxon>
        <taxon>Pseudomonadota</taxon>
        <taxon>Alphaproteobacteria</taxon>
        <taxon>Acetobacterales</taxon>
        <taxon>Roseomonadaceae</taxon>
        <taxon>Roseococcus</taxon>
    </lineage>
</organism>
<dbReference type="Proteomes" id="UP000766336">
    <property type="component" value="Unassembled WGS sequence"/>
</dbReference>
<reference evidence="1 2" key="1">
    <citation type="submission" date="2021-05" db="EMBL/GenBank/DDBJ databases">
        <title>Roseococcus sp. XZZS9, whole genome shotgun sequencing project.</title>
        <authorList>
            <person name="Zhao G."/>
            <person name="Shen L."/>
        </authorList>
    </citation>
    <scope>NUCLEOTIDE SEQUENCE [LARGE SCALE GENOMIC DNA]</scope>
    <source>
        <strain evidence="1 2">XZZS9</strain>
    </source>
</reference>
<protein>
    <submittedName>
        <fullName evidence="1">Uncharacterized protein</fullName>
    </submittedName>
</protein>
<keyword evidence="2" id="KW-1185">Reference proteome</keyword>
<gene>
    <name evidence="1" type="ORF">KHU32_11395</name>
</gene>
<evidence type="ECO:0000313" key="2">
    <source>
        <dbReference type="Proteomes" id="UP000766336"/>
    </source>
</evidence>
<dbReference type="RefSeq" id="WP_213670212.1">
    <property type="nucleotide sequence ID" value="NZ_JAHCDA010000002.1"/>
</dbReference>
<dbReference type="EMBL" id="JAHCDA010000002">
    <property type="protein sequence ID" value="MBS7811542.1"/>
    <property type="molecule type" value="Genomic_DNA"/>
</dbReference>
<name>A0ABS5QCX5_9PROT</name>
<accession>A0ABS5QCX5</accession>
<proteinExistence type="predicted"/>
<comment type="caution">
    <text evidence="1">The sequence shown here is derived from an EMBL/GenBank/DDBJ whole genome shotgun (WGS) entry which is preliminary data.</text>
</comment>
<sequence length="201" mass="21885">MDEFAAALVKEKNRHNRFFGHHTLIGRADQGNTSATPLSVVGVKDRLYVCIHGASRRAGVGVYHITPTQEGMFGPIATGAPVRHEVVGENLARDLVRLGLANKSISLRLWTCWGGGKREEDRDGVATGDGDRRSFALRVASGLKAAGRTSIEVVGYTQLVFLNVGRLKANGGHKQLQTRYGEESMINVSEENKVRFAVKAM</sequence>
<evidence type="ECO:0000313" key="1">
    <source>
        <dbReference type="EMBL" id="MBS7811542.1"/>
    </source>
</evidence>